<accession>A0ABN0Y9B6</accession>
<evidence type="ECO:0008006" key="4">
    <source>
        <dbReference type="Google" id="ProtNLM"/>
    </source>
</evidence>
<reference evidence="2 3" key="1">
    <citation type="journal article" date="2019" name="Int. J. Syst. Evol. Microbiol.">
        <title>The Global Catalogue of Microorganisms (GCM) 10K type strain sequencing project: providing services to taxonomists for standard genome sequencing and annotation.</title>
        <authorList>
            <consortium name="The Broad Institute Genomics Platform"/>
            <consortium name="The Broad Institute Genome Sequencing Center for Infectious Disease"/>
            <person name="Wu L."/>
            <person name="Ma J."/>
        </authorList>
    </citation>
    <scope>NUCLEOTIDE SEQUENCE [LARGE SCALE GENOMIC DNA]</scope>
    <source>
        <strain evidence="2 3">JCM 4788</strain>
    </source>
</reference>
<keyword evidence="3" id="KW-1185">Reference proteome</keyword>
<evidence type="ECO:0000313" key="2">
    <source>
        <dbReference type="EMBL" id="GAA0387870.1"/>
    </source>
</evidence>
<organism evidence="2 3">
    <name type="scientific">Streptomyces luteireticuli</name>
    <dbReference type="NCBI Taxonomy" id="173858"/>
    <lineage>
        <taxon>Bacteria</taxon>
        <taxon>Bacillati</taxon>
        <taxon>Actinomycetota</taxon>
        <taxon>Actinomycetes</taxon>
        <taxon>Kitasatosporales</taxon>
        <taxon>Streptomycetaceae</taxon>
        <taxon>Streptomyces</taxon>
    </lineage>
</organism>
<sequence length="107" mass="12359">MADRGDGTAPRRPDAERLSYRAFRLDRREDYLRFARARLGSDAAAARAVERAFEAIRDDWPGMLRKAHLERCAWELLVRCVDDRRADDRRADDRRTGERDGGEPGGR</sequence>
<comment type="caution">
    <text evidence="2">The sequence shown here is derived from an EMBL/GenBank/DDBJ whole genome shotgun (WGS) entry which is preliminary data.</text>
</comment>
<proteinExistence type="predicted"/>
<name>A0ABN0Y9B6_9ACTN</name>
<feature type="region of interest" description="Disordered" evidence="1">
    <location>
        <begin position="87"/>
        <end position="107"/>
    </location>
</feature>
<evidence type="ECO:0000256" key="1">
    <source>
        <dbReference type="SAM" id="MobiDB-lite"/>
    </source>
</evidence>
<protein>
    <recommendedName>
        <fullName evidence="4">Sigma-70 family RNA polymerase sigma factor</fullName>
    </recommendedName>
</protein>
<dbReference type="Proteomes" id="UP001500879">
    <property type="component" value="Unassembled WGS sequence"/>
</dbReference>
<gene>
    <name evidence="2" type="ORF">GCM10010357_05750</name>
</gene>
<dbReference type="RefSeq" id="WP_344019414.1">
    <property type="nucleotide sequence ID" value="NZ_BAAABX010000006.1"/>
</dbReference>
<dbReference type="EMBL" id="BAAABX010000006">
    <property type="protein sequence ID" value="GAA0387870.1"/>
    <property type="molecule type" value="Genomic_DNA"/>
</dbReference>
<evidence type="ECO:0000313" key="3">
    <source>
        <dbReference type="Proteomes" id="UP001500879"/>
    </source>
</evidence>